<keyword evidence="2" id="KW-1185">Reference proteome</keyword>
<feature type="non-terminal residue" evidence="1">
    <location>
        <position position="1"/>
    </location>
</feature>
<evidence type="ECO:0000313" key="2">
    <source>
        <dbReference type="Proteomes" id="UP000037035"/>
    </source>
</evidence>
<proteinExistence type="predicted"/>
<comment type="caution">
    <text evidence="1">The sequence shown here is derived from an EMBL/GenBank/DDBJ whole genome shotgun (WGS) entry which is preliminary data.</text>
</comment>
<accession>A0A0L6VMY3</accession>
<evidence type="ECO:0000313" key="1">
    <source>
        <dbReference type="EMBL" id="KNZ62059.1"/>
    </source>
</evidence>
<organism evidence="1 2">
    <name type="scientific">Puccinia sorghi</name>
    <dbReference type="NCBI Taxonomy" id="27349"/>
    <lineage>
        <taxon>Eukaryota</taxon>
        <taxon>Fungi</taxon>
        <taxon>Dikarya</taxon>
        <taxon>Basidiomycota</taxon>
        <taxon>Pucciniomycotina</taxon>
        <taxon>Pucciniomycetes</taxon>
        <taxon>Pucciniales</taxon>
        <taxon>Pucciniaceae</taxon>
        <taxon>Puccinia</taxon>
    </lineage>
</organism>
<gene>
    <name evidence="1" type="ORF">VP01_13194g1</name>
</gene>
<dbReference type="OrthoDB" id="372487at2759"/>
<dbReference type="EMBL" id="LAVV01003548">
    <property type="protein sequence ID" value="KNZ62059.1"/>
    <property type="molecule type" value="Genomic_DNA"/>
</dbReference>
<sequence>AWCLDPKTTAQFEKITEKFLVEQKPMKVKQSIIGNLPQWAILKPLHSKEKQSQNCAHEHYRCCAWDKG</sequence>
<dbReference type="AlphaFoldDB" id="A0A0L6VMY3"/>
<dbReference type="Proteomes" id="UP000037035">
    <property type="component" value="Unassembled WGS sequence"/>
</dbReference>
<dbReference type="VEuPathDB" id="FungiDB:VP01_13194g1"/>
<name>A0A0L6VMY3_9BASI</name>
<reference evidence="1 2" key="1">
    <citation type="submission" date="2015-08" db="EMBL/GenBank/DDBJ databases">
        <title>Next Generation Sequencing and Analysis of the Genome of Puccinia sorghi L Schw, the Causal Agent of Maize Common Rust.</title>
        <authorList>
            <person name="Rochi L."/>
            <person name="Burguener G."/>
            <person name="Darino M."/>
            <person name="Turjanski A."/>
            <person name="Kreff E."/>
            <person name="Dieguez M.J."/>
            <person name="Sacco F."/>
        </authorList>
    </citation>
    <scope>NUCLEOTIDE SEQUENCE [LARGE SCALE GENOMIC DNA]</scope>
    <source>
        <strain evidence="1 2">RO10H11247</strain>
    </source>
</reference>
<protein>
    <submittedName>
        <fullName evidence="1">Uncharacterized protein</fullName>
    </submittedName>
</protein>